<evidence type="ECO:0000313" key="3">
    <source>
        <dbReference type="Proteomes" id="UP000016928"/>
    </source>
</evidence>
<sequence>MHIPRDSKPPSKLETSQSFPLSRFPPEIRCIIWGFTLPERQVHKAIVRPRCDPNIPTNSIHAISPPLPAALWTCRESRATARLTLTRFPRCQCDPNTTVFGYFNPKNDFLHIEASHRRDGWCAPWVDFTNLYMTVMCEFVFQKYIHPAVSKMISCRTDITLYLAYLYLDEKMEAICCRHMLRYPLMDLIRHTDCVPLQNLRLGCSRPSRYKRLRKLSDRIVSGENSDCPFTVEIAEVKMYCCCPRPQPSSMKEA</sequence>
<organism evidence="2 3">
    <name type="scientific">Fusarium oxysporum f. sp. cubense (strain race 1)</name>
    <name type="common">Panama disease fungus</name>
    <dbReference type="NCBI Taxonomy" id="1229664"/>
    <lineage>
        <taxon>Eukaryota</taxon>
        <taxon>Fungi</taxon>
        <taxon>Dikarya</taxon>
        <taxon>Ascomycota</taxon>
        <taxon>Pezizomycotina</taxon>
        <taxon>Sordariomycetes</taxon>
        <taxon>Hypocreomycetidae</taxon>
        <taxon>Hypocreales</taxon>
        <taxon>Nectriaceae</taxon>
        <taxon>Fusarium</taxon>
        <taxon>Fusarium oxysporum species complex</taxon>
    </lineage>
</organism>
<dbReference type="STRING" id="1229664.N4U4R3"/>
<dbReference type="InterPro" id="IPR045518">
    <property type="entry name" value="2EXR"/>
</dbReference>
<evidence type="ECO:0000313" key="2">
    <source>
        <dbReference type="EMBL" id="ENH70139.1"/>
    </source>
</evidence>
<dbReference type="OMA" id="ISAMAHP"/>
<name>N4U4R3_FUSC1</name>
<dbReference type="Pfam" id="PF20150">
    <property type="entry name" value="2EXR"/>
    <property type="match status" value="1"/>
</dbReference>
<accession>N4U4R3</accession>
<gene>
    <name evidence="2" type="ORF">FOC1_g10004124</name>
</gene>
<dbReference type="Proteomes" id="UP000016928">
    <property type="component" value="Unassembled WGS sequence"/>
</dbReference>
<reference evidence="2" key="1">
    <citation type="submission" date="2012-09" db="EMBL/GenBank/DDBJ databases">
        <title>Genome Sequencing and Comparative Transcriptomics of Race1 and Race4 of Banana pathogen: Fusarium oxysporum f.sp. cubense.</title>
        <authorList>
            <person name="Fang X."/>
            <person name="Huang J."/>
        </authorList>
    </citation>
    <scope>NUCLEOTIDE SEQUENCE</scope>
    <source>
        <strain evidence="2">Race 1</strain>
    </source>
</reference>
<proteinExistence type="predicted"/>
<dbReference type="EMBL" id="KB730206">
    <property type="protein sequence ID" value="ENH70139.1"/>
    <property type="molecule type" value="Genomic_DNA"/>
</dbReference>
<dbReference type="HOGENOM" id="CLU_1102856_0_0_1"/>
<protein>
    <recommendedName>
        <fullName evidence="1">2EXR domain-containing protein</fullName>
    </recommendedName>
</protein>
<feature type="domain" description="2EXR" evidence="1">
    <location>
        <begin position="22"/>
        <end position="110"/>
    </location>
</feature>
<dbReference type="VEuPathDB" id="FungiDB:FOC1_g10004124"/>
<dbReference type="AlphaFoldDB" id="N4U4R3"/>
<evidence type="ECO:0000259" key="1">
    <source>
        <dbReference type="Pfam" id="PF20150"/>
    </source>
</evidence>